<dbReference type="CDD" id="cd01555">
    <property type="entry name" value="UdpNAET"/>
    <property type="match status" value="1"/>
</dbReference>
<dbReference type="AlphaFoldDB" id="A2CB65"/>
<feature type="domain" description="Enolpyruvate transferase" evidence="16">
    <location>
        <begin position="19"/>
        <end position="290"/>
    </location>
</feature>
<evidence type="ECO:0000256" key="10">
    <source>
        <dbReference type="ARBA" id="ARBA00038367"/>
    </source>
</evidence>
<evidence type="ECO:0000256" key="12">
    <source>
        <dbReference type="ARBA" id="ARBA00039754"/>
    </source>
</evidence>
<keyword evidence="4" id="KW-0132">Cell division</keyword>
<dbReference type="GO" id="GO:0008360">
    <property type="term" value="P:regulation of cell shape"/>
    <property type="evidence" value="ECO:0007669"/>
    <property type="project" value="UniProtKB-KW"/>
</dbReference>
<name>A2CB65_PROM3</name>
<dbReference type="Gene3D" id="3.65.10.10">
    <property type="entry name" value="Enolpyruvate transferase domain"/>
    <property type="match status" value="2"/>
</dbReference>
<keyword evidence="5" id="KW-0808">Transferase</keyword>
<proteinExistence type="inferred from homology"/>
<dbReference type="InterPro" id="IPR050068">
    <property type="entry name" value="MurA_subfamily"/>
</dbReference>
<evidence type="ECO:0000256" key="11">
    <source>
        <dbReference type="ARBA" id="ARBA00039108"/>
    </source>
</evidence>
<dbReference type="STRING" id="59922.P9303_19831"/>
<dbReference type="PANTHER" id="PTHR43783">
    <property type="entry name" value="UDP-N-ACETYLGLUCOSAMINE 1-CARBOXYVINYLTRANSFERASE"/>
    <property type="match status" value="1"/>
</dbReference>
<evidence type="ECO:0000256" key="9">
    <source>
        <dbReference type="ARBA" id="ARBA00023316"/>
    </source>
</evidence>
<evidence type="ECO:0000256" key="7">
    <source>
        <dbReference type="ARBA" id="ARBA00022984"/>
    </source>
</evidence>
<dbReference type="KEGG" id="pmf:P9303_19831"/>
<comment type="subcellular location">
    <subcellularLocation>
        <location evidence="1">Cytoplasm</location>
    </subcellularLocation>
</comment>
<dbReference type="GO" id="GO:0009252">
    <property type="term" value="P:peptidoglycan biosynthetic process"/>
    <property type="evidence" value="ECO:0007669"/>
    <property type="project" value="UniProtKB-KW"/>
</dbReference>
<dbReference type="GO" id="GO:0008760">
    <property type="term" value="F:UDP-N-acetylglucosamine 1-carboxyvinyltransferase activity"/>
    <property type="evidence" value="ECO:0007669"/>
    <property type="project" value="UniProtKB-EC"/>
</dbReference>
<evidence type="ECO:0000256" key="2">
    <source>
        <dbReference type="ARBA" id="ARBA00004752"/>
    </source>
</evidence>
<dbReference type="InterPro" id="IPR001986">
    <property type="entry name" value="Enolpyruvate_Tfrase_dom"/>
</dbReference>
<dbReference type="GO" id="GO:0051301">
    <property type="term" value="P:cell division"/>
    <property type="evidence" value="ECO:0007669"/>
    <property type="project" value="UniProtKB-KW"/>
</dbReference>
<dbReference type="EC" id="2.5.1.7" evidence="11"/>
<evidence type="ECO:0000256" key="8">
    <source>
        <dbReference type="ARBA" id="ARBA00023306"/>
    </source>
</evidence>
<keyword evidence="6" id="KW-0133">Cell shape</keyword>
<dbReference type="EMBL" id="CP000554">
    <property type="protein sequence ID" value="ABM78725.1"/>
    <property type="molecule type" value="Genomic_DNA"/>
</dbReference>
<dbReference type="Proteomes" id="UP000002274">
    <property type="component" value="Chromosome"/>
</dbReference>
<dbReference type="GO" id="GO:0019277">
    <property type="term" value="P:UDP-N-acetylgalactosamine biosynthetic process"/>
    <property type="evidence" value="ECO:0007669"/>
    <property type="project" value="InterPro"/>
</dbReference>
<evidence type="ECO:0000313" key="18">
    <source>
        <dbReference type="Proteomes" id="UP000002274"/>
    </source>
</evidence>
<evidence type="ECO:0000256" key="13">
    <source>
        <dbReference type="ARBA" id="ARBA00042443"/>
    </source>
</evidence>
<evidence type="ECO:0000256" key="4">
    <source>
        <dbReference type="ARBA" id="ARBA00022618"/>
    </source>
</evidence>
<evidence type="ECO:0000256" key="5">
    <source>
        <dbReference type="ARBA" id="ARBA00022679"/>
    </source>
</evidence>
<dbReference type="GO" id="GO:0071555">
    <property type="term" value="P:cell wall organization"/>
    <property type="evidence" value="ECO:0007669"/>
    <property type="project" value="UniProtKB-KW"/>
</dbReference>
<organism evidence="17 18">
    <name type="scientific">Prochlorococcus marinus (strain MIT 9303)</name>
    <dbReference type="NCBI Taxonomy" id="59922"/>
    <lineage>
        <taxon>Bacteria</taxon>
        <taxon>Bacillati</taxon>
        <taxon>Cyanobacteriota</taxon>
        <taxon>Cyanophyceae</taxon>
        <taxon>Synechococcales</taxon>
        <taxon>Prochlorococcaceae</taxon>
        <taxon>Prochlorococcus</taxon>
    </lineage>
</organism>
<gene>
    <name evidence="17" type="ordered locus">P9303_19831</name>
</gene>
<dbReference type="FunFam" id="3.65.10.10:FF:000001">
    <property type="entry name" value="UDP-N-acetylglucosamine 1-carboxyvinyltransferase"/>
    <property type="match status" value="1"/>
</dbReference>
<dbReference type="HOGENOM" id="CLU_027387_1_0_3"/>
<evidence type="ECO:0000256" key="3">
    <source>
        <dbReference type="ARBA" id="ARBA00022490"/>
    </source>
</evidence>
<evidence type="ECO:0000256" key="15">
    <source>
        <dbReference type="ARBA" id="ARBA00047527"/>
    </source>
</evidence>
<evidence type="ECO:0000259" key="16">
    <source>
        <dbReference type="Pfam" id="PF00275"/>
    </source>
</evidence>
<dbReference type="Pfam" id="PF00275">
    <property type="entry name" value="EPSP_synthase"/>
    <property type="match status" value="1"/>
</dbReference>
<keyword evidence="8" id="KW-0131">Cell cycle</keyword>
<dbReference type="InterPro" id="IPR036968">
    <property type="entry name" value="Enolpyruvate_Tfrase_sf"/>
</dbReference>
<comment type="catalytic activity">
    <reaction evidence="15">
        <text>phosphoenolpyruvate + UDP-N-acetyl-alpha-D-glucosamine = UDP-N-acetyl-3-O-(1-carboxyvinyl)-alpha-D-glucosamine + phosphate</text>
        <dbReference type="Rhea" id="RHEA:18681"/>
        <dbReference type="ChEBI" id="CHEBI:43474"/>
        <dbReference type="ChEBI" id="CHEBI:57705"/>
        <dbReference type="ChEBI" id="CHEBI:58702"/>
        <dbReference type="ChEBI" id="CHEBI:68483"/>
        <dbReference type="EC" id="2.5.1.7"/>
    </reaction>
</comment>
<comment type="pathway">
    <text evidence="2">Cell wall biogenesis; peptidoglycan biosynthesis.</text>
</comment>
<protein>
    <recommendedName>
        <fullName evidence="12">UDP-N-acetylglucosamine 1-carboxyvinyltransferase</fullName>
        <ecNumber evidence="11">2.5.1.7</ecNumber>
    </recommendedName>
    <alternativeName>
        <fullName evidence="13">Enoylpyruvate transferase</fullName>
    </alternativeName>
    <alternativeName>
        <fullName evidence="14">UDP-N-acetylglucosamine enolpyruvyl transferase</fullName>
    </alternativeName>
</protein>
<evidence type="ECO:0000256" key="6">
    <source>
        <dbReference type="ARBA" id="ARBA00022960"/>
    </source>
</evidence>
<dbReference type="InterPro" id="IPR005750">
    <property type="entry name" value="UDP_GlcNAc_COvinyl_MurA"/>
</dbReference>
<dbReference type="InterPro" id="IPR013792">
    <property type="entry name" value="RNA3'P_cycl/enolpyr_Trfase_a/b"/>
</dbReference>
<evidence type="ECO:0000313" key="17">
    <source>
        <dbReference type="EMBL" id="ABM78725.1"/>
    </source>
</evidence>
<dbReference type="PANTHER" id="PTHR43783:SF1">
    <property type="entry name" value="UDP-N-ACETYLGLUCOSAMINE 1-CARBOXYVINYLTRANSFERASE"/>
    <property type="match status" value="1"/>
</dbReference>
<evidence type="ECO:0000256" key="14">
    <source>
        <dbReference type="ARBA" id="ARBA00042842"/>
    </source>
</evidence>
<dbReference type="NCBIfam" id="NF006873">
    <property type="entry name" value="PRK09369.1"/>
    <property type="match status" value="1"/>
</dbReference>
<sequence>MPAALSISQEILKPHLEIQGGHTLSRELKVSGAKNSALVLMTSALLSEGPLELHNVPQLTDIQGMADILASLGVRVKRSQETVWLQADDLHHAEPPYDLVNGLRASFFCIGPLLGRLGHAKVPLPGGCRIGARPVVEHIRGLKALGAMVKVEHGVVTASVPGTSRRLKGAAIVLDCPSVGATETILMAAVLAEGTSTIENAAQEPEVQDLAKMLNAMGARVSGAGGPIITIEGVERLHGCNYSVIPDRIEAGTFLIAAAITRSIVRVSPVIPEHLNAVLQKLRDAAAPLRLTSKESRLSREICMA</sequence>
<accession>A2CB65</accession>
<keyword evidence="7" id="KW-0573">Peptidoglycan synthesis</keyword>
<evidence type="ECO:0000256" key="1">
    <source>
        <dbReference type="ARBA" id="ARBA00004496"/>
    </source>
</evidence>
<keyword evidence="3" id="KW-0963">Cytoplasm</keyword>
<dbReference type="GO" id="GO:0005737">
    <property type="term" value="C:cytoplasm"/>
    <property type="evidence" value="ECO:0007669"/>
    <property type="project" value="UniProtKB-SubCell"/>
</dbReference>
<dbReference type="SUPFAM" id="SSF55205">
    <property type="entry name" value="EPT/RTPC-like"/>
    <property type="match status" value="1"/>
</dbReference>
<reference evidence="17 18" key="1">
    <citation type="journal article" date="2007" name="PLoS Genet.">
        <title>Patterns and implications of gene gain and loss in the evolution of Prochlorococcus.</title>
        <authorList>
            <person name="Kettler G.C."/>
            <person name="Martiny A.C."/>
            <person name="Huang K."/>
            <person name="Zucker J."/>
            <person name="Coleman M.L."/>
            <person name="Rodrigue S."/>
            <person name="Chen F."/>
            <person name="Lapidus A."/>
            <person name="Ferriera S."/>
            <person name="Johnson J."/>
            <person name="Steglich C."/>
            <person name="Church G.M."/>
            <person name="Richardson P."/>
            <person name="Chisholm S.W."/>
        </authorList>
    </citation>
    <scope>NUCLEOTIDE SEQUENCE [LARGE SCALE GENOMIC DNA]</scope>
    <source>
        <strain evidence="17 18">MIT 9303</strain>
    </source>
</reference>
<comment type="similarity">
    <text evidence="10">Belongs to the EPSP synthase family. MurA subfamily.</text>
</comment>
<keyword evidence="9" id="KW-0961">Cell wall biogenesis/degradation</keyword>